<accession>A0AAE1CEE9</accession>
<feature type="region of interest" description="Disordered" evidence="1">
    <location>
        <begin position="19"/>
        <end position="47"/>
    </location>
</feature>
<dbReference type="EMBL" id="JAULSO010000002">
    <property type="protein sequence ID" value="KAK3690542.1"/>
    <property type="molecule type" value="Genomic_DNA"/>
</dbReference>
<dbReference type="Proteomes" id="UP001270362">
    <property type="component" value="Unassembled WGS sequence"/>
</dbReference>
<name>A0AAE1CEE9_9PEZI</name>
<evidence type="ECO:0000256" key="1">
    <source>
        <dbReference type="SAM" id="MobiDB-lite"/>
    </source>
</evidence>
<reference evidence="3" key="2">
    <citation type="submission" date="2023-06" db="EMBL/GenBank/DDBJ databases">
        <authorList>
            <consortium name="Lawrence Berkeley National Laboratory"/>
            <person name="Haridas S."/>
            <person name="Hensen N."/>
            <person name="Bonometti L."/>
            <person name="Westerberg I."/>
            <person name="Brannstrom I.O."/>
            <person name="Guillou S."/>
            <person name="Cros-Aarteil S."/>
            <person name="Calhoun S."/>
            <person name="Kuo A."/>
            <person name="Mondo S."/>
            <person name="Pangilinan J."/>
            <person name="Riley R."/>
            <person name="Labutti K."/>
            <person name="Andreopoulos B."/>
            <person name="Lipzen A."/>
            <person name="Chen C."/>
            <person name="Yanf M."/>
            <person name="Daum C."/>
            <person name="Ng V."/>
            <person name="Clum A."/>
            <person name="Steindorff A."/>
            <person name="Ohm R."/>
            <person name="Martin F."/>
            <person name="Silar P."/>
            <person name="Natvig D."/>
            <person name="Lalanne C."/>
            <person name="Gautier V."/>
            <person name="Ament-Velasquez S.L."/>
            <person name="Kruys A."/>
            <person name="Hutchinson M.I."/>
            <person name="Powell A.J."/>
            <person name="Barry K."/>
            <person name="Miller A.N."/>
            <person name="Grigoriev I.V."/>
            <person name="Debuchy R."/>
            <person name="Gladieux P."/>
            <person name="Thoren M.H."/>
            <person name="Johannesson H."/>
        </authorList>
    </citation>
    <scope>NUCLEOTIDE SEQUENCE</scope>
    <source>
        <strain evidence="3">CBS 314.62</strain>
    </source>
</reference>
<feature type="domain" description="Heterokaryon incompatibility" evidence="2">
    <location>
        <begin position="230"/>
        <end position="380"/>
    </location>
</feature>
<proteinExistence type="predicted"/>
<dbReference type="Pfam" id="PF06985">
    <property type="entry name" value="HET"/>
    <property type="match status" value="1"/>
</dbReference>
<evidence type="ECO:0000313" key="3">
    <source>
        <dbReference type="EMBL" id="KAK3690542.1"/>
    </source>
</evidence>
<evidence type="ECO:0000313" key="4">
    <source>
        <dbReference type="Proteomes" id="UP001270362"/>
    </source>
</evidence>
<sequence>MDSIRPWAGLKKSFKSLNHIQPEPRTDPLAPDPSIGEVDMESNRTAPRTPQVFETVECNVCSIWIRAFETLPPHEYVVETELYPRSVRDAAENGCPICSAFTELYRPIMSFERGNTLKVFQHREVKADHHRRTYFSLHMDSDVPYLSSDIFCSADLPDPWGIFPIEGEIITGSGPDSCHRVAAKWIRRCVTTHSCCRTGADQPLPSRLVEIDKHLRNLKVVETKGKTGRYMCLSHCWGTKHTFETTAETLPRFLKGFPYTDMPTVYREAVKMAHMMGVKYLWIDSLCIVQDDRDDWLREAGQMANIYANCFLTIAATRAKSNTTTMHHDRKDKEALGITPVVGNPYRLLSHIDPSHPGVKMRYGEDEQFPLLTRGWVFQERLLSPRVLHFGADELLWECHEEFLCECESSRGLGLSKAGYTRLLADGNRDELEESWRRLVEQYSAMQLTNASDKLPAFSGIAKQFAEKQPGSTYLAGLWSLSLLDDMLWYCNEFTHKQLNAKVEPRQAPSWSWVSVDQRVYYPSSEYYGNPKIEVVAHYTFLHQGECTPAGSDAMGEVKGGKLTMSGPVLRGHYCPRLRHDDHEYDLFIILTAGGGGETEMLFSTESLEPHPGSVVGRSRRNQLFLDYRDTRPLYLQPKRTEVICLRMAQMLRRNQFDLEAVEHILVLTKAERQAERQAGCYERIGMAIIRKVFYRDFGDHPPEGEDRYKPIDFTAEEEAELWSDFLSPFDGGDDVEAIVIV</sequence>
<dbReference type="InterPro" id="IPR010730">
    <property type="entry name" value="HET"/>
</dbReference>
<gene>
    <name evidence="3" type="ORF">B0T22DRAFT_481715</name>
</gene>
<keyword evidence="4" id="KW-1185">Reference proteome</keyword>
<evidence type="ECO:0000259" key="2">
    <source>
        <dbReference type="Pfam" id="PF06985"/>
    </source>
</evidence>
<protein>
    <submittedName>
        <fullName evidence="3">Heterokaryon incompatibility protein-domain-containing protein</fullName>
    </submittedName>
</protein>
<dbReference type="AlphaFoldDB" id="A0AAE1CEE9"/>
<organism evidence="3 4">
    <name type="scientific">Podospora appendiculata</name>
    <dbReference type="NCBI Taxonomy" id="314037"/>
    <lineage>
        <taxon>Eukaryota</taxon>
        <taxon>Fungi</taxon>
        <taxon>Dikarya</taxon>
        <taxon>Ascomycota</taxon>
        <taxon>Pezizomycotina</taxon>
        <taxon>Sordariomycetes</taxon>
        <taxon>Sordariomycetidae</taxon>
        <taxon>Sordariales</taxon>
        <taxon>Podosporaceae</taxon>
        <taxon>Podospora</taxon>
    </lineage>
</organism>
<comment type="caution">
    <text evidence="3">The sequence shown here is derived from an EMBL/GenBank/DDBJ whole genome shotgun (WGS) entry which is preliminary data.</text>
</comment>
<reference evidence="3" key="1">
    <citation type="journal article" date="2023" name="Mol. Phylogenet. Evol.">
        <title>Genome-scale phylogeny and comparative genomics of the fungal order Sordariales.</title>
        <authorList>
            <person name="Hensen N."/>
            <person name="Bonometti L."/>
            <person name="Westerberg I."/>
            <person name="Brannstrom I.O."/>
            <person name="Guillou S."/>
            <person name="Cros-Aarteil S."/>
            <person name="Calhoun S."/>
            <person name="Haridas S."/>
            <person name="Kuo A."/>
            <person name="Mondo S."/>
            <person name="Pangilinan J."/>
            <person name="Riley R."/>
            <person name="LaButti K."/>
            <person name="Andreopoulos B."/>
            <person name="Lipzen A."/>
            <person name="Chen C."/>
            <person name="Yan M."/>
            <person name="Daum C."/>
            <person name="Ng V."/>
            <person name="Clum A."/>
            <person name="Steindorff A."/>
            <person name="Ohm R.A."/>
            <person name="Martin F."/>
            <person name="Silar P."/>
            <person name="Natvig D.O."/>
            <person name="Lalanne C."/>
            <person name="Gautier V."/>
            <person name="Ament-Velasquez S.L."/>
            <person name="Kruys A."/>
            <person name="Hutchinson M.I."/>
            <person name="Powell A.J."/>
            <person name="Barry K."/>
            <person name="Miller A.N."/>
            <person name="Grigoriev I.V."/>
            <person name="Debuchy R."/>
            <person name="Gladieux P."/>
            <person name="Hiltunen Thoren M."/>
            <person name="Johannesson H."/>
        </authorList>
    </citation>
    <scope>NUCLEOTIDE SEQUENCE</scope>
    <source>
        <strain evidence="3">CBS 314.62</strain>
    </source>
</reference>
<dbReference type="PANTHER" id="PTHR33112">
    <property type="entry name" value="DOMAIN PROTEIN, PUTATIVE-RELATED"/>
    <property type="match status" value="1"/>
</dbReference>
<dbReference type="PANTHER" id="PTHR33112:SF9">
    <property type="entry name" value="HETEROKARYON INCOMPATIBILITY DOMAIN-CONTAINING PROTEIN"/>
    <property type="match status" value="1"/>
</dbReference>